<comment type="caution">
    <text evidence="8">The sequence shown here is derived from an EMBL/GenBank/DDBJ whole genome shotgun (WGS) entry which is preliminary data.</text>
</comment>
<keyword evidence="3" id="KW-0731">Sigma factor</keyword>
<dbReference type="EMBL" id="SNYV01000011">
    <property type="protein sequence ID" value="TDQ79831.1"/>
    <property type="molecule type" value="Genomic_DNA"/>
</dbReference>
<dbReference type="SUPFAM" id="SSF88946">
    <property type="entry name" value="Sigma2 domain of RNA polymerase sigma factors"/>
    <property type="match status" value="1"/>
</dbReference>
<keyword evidence="9" id="KW-1185">Reference proteome</keyword>
<dbReference type="PANTHER" id="PTHR43133">
    <property type="entry name" value="RNA POLYMERASE ECF-TYPE SIGMA FACTO"/>
    <property type="match status" value="1"/>
</dbReference>
<evidence type="ECO:0000259" key="6">
    <source>
        <dbReference type="Pfam" id="PF04542"/>
    </source>
</evidence>
<dbReference type="RefSeq" id="WP_133583593.1">
    <property type="nucleotide sequence ID" value="NZ_SNYV01000011.1"/>
</dbReference>
<comment type="similarity">
    <text evidence="1">Belongs to the sigma-70 factor family. ECF subfamily.</text>
</comment>
<proteinExistence type="inferred from homology"/>
<dbReference type="GO" id="GO:0016987">
    <property type="term" value="F:sigma factor activity"/>
    <property type="evidence" value="ECO:0007669"/>
    <property type="project" value="UniProtKB-KW"/>
</dbReference>
<dbReference type="Gene3D" id="1.10.1740.10">
    <property type="match status" value="1"/>
</dbReference>
<evidence type="ECO:0000256" key="5">
    <source>
        <dbReference type="ARBA" id="ARBA00023163"/>
    </source>
</evidence>
<evidence type="ECO:0000256" key="4">
    <source>
        <dbReference type="ARBA" id="ARBA00023125"/>
    </source>
</evidence>
<name>A0A4R6WNX5_9SPHI</name>
<dbReference type="Proteomes" id="UP000295292">
    <property type="component" value="Unassembled WGS sequence"/>
</dbReference>
<keyword evidence="4" id="KW-0238">DNA-binding</keyword>
<dbReference type="InterPro" id="IPR007627">
    <property type="entry name" value="RNA_pol_sigma70_r2"/>
</dbReference>
<organism evidence="8 9">
    <name type="scientific">Sphingobacterium yanglingense</name>
    <dbReference type="NCBI Taxonomy" id="1437280"/>
    <lineage>
        <taxon>Bacteria</taxon>
        <taxon>Pseudomonadati</taxon>
        <taxon>Bacteroidota</taxon>
        <taxon>Sphingobacteriia</taxon>
        <taxon>Sphingobacteriales</taxon>
        <taxon>Sphingobacteriaceae</taxon>
        <taxon>Sphingobacterium</taxon>
    </lineage>
</organism>
<evidence type="ECO:0000259" key="7">
    <source>
        <dbReference type="Pfam" id="PF08281"/>
    </source>
</evidence>
<evidence type="ECO:0000256" key="3">
    <source>
        <dbReference type="ARBA" id="ARBA00023082"/>
    </source>
</evidence>
<dbReference type="GO" id="GO:0003677">
    <property type="term" value="F:DNA binding"/>
    <property type="evidence" value="ECO:0007669"/>
    <property type="project" value="UniProtKB-KW"/>
</dbReference>
<dbReference type="NCBIfam" id="TIGR02937">
    <property type="entry name" value="sigma70-ECF"/>
    <property type="match status" value="1"/>
</dbReference>
<evidence type="ECO:0000313" key="8">
    <source>
        <dbReference type="EMBL" id="TDQ79831.1"/>
    </source>
</evidence>
<evidence type="ECO:0000256" key="1">
    <source>
        <dbReference type="ARBA" id="ARBA00010641"/>
    </source>
</evidence>
<dbReference type="InterPro" id="IPR013324">
    <property type="entry name" value="RNA_pol_sigma_r3/r4-like"/>
</dbReference>
<feature type="domain" description="RNA polymerase sigma-70 region 2" evidence="6">
    <location>
        <begin position="20"/>
        <end position="87"/>
    </location>
</feature>
<keyword evidence="5" id="KW-0804">Transcription</keyword>
<dbReference type="OrthoDB" id="9784272at2"/>
<dbReference type="AlphaFoldDB" id="A0A4R6WNX5"/>
<evidence type="ECO:0000313" key="9">
    <source>
        <dbReference type="Proteomes" id="UP000295292"/>
    </source>
</evidence>
<feature type="domain" description="RNA polymerase sigma factor 70 region 4 type 2" evidence="7">
    <location>
        <begin position="130"/>
        <end position="178"/>
    </location>
</feature>
<keyword evidence="2" id="KW-0805">Transcription regulation</keyword>
<dbReference type="InterPro" id="IPR039425">
    <property type="entry name" value="RNA_pol_sigma-70-like"/>
</dbReference>
<dbReference type="Gene3D" id="1.10.10.10">
    <property type="entry name" value="Winged helix-like DNA-binding domain superfamily/Winged helix DNA-binding domain"/>
    <property type="match status" value="1"/>
</dbReference>
<dbReference type="InterPro" id="IPR014284">
    <property type="entry name" value="RNA_pol_sigma-70_dom"/>
</dbReference>
<dbReference type="InterPro" id="IPR036388">
    <property type="entry name" value="WH-like_DNA-bd_sf"/>
</dbReference>
<dbReference type="GO" id="GO:0006352">
    <property type="term" value="P:DNA-templated transcription initiation"/>
    <property type="evidence" value="ECO:0007669"/>
    <property type="project" value="InterPro"/>
</dbReference>
<dbReference type="SUPFAM" id="SSF88659">
    <property type="entry name" value="Sigma3 and sigma4 domains of RNA polymerase sigma factors"/>
    <property type="match status" value="1"/>
</dbReference>
<evidence type="ECO:0000256" key="2">
    <source>
        <dbReference type="ARBA" id="ARBA00023015"/>
    </source>
</evidence>
<dbReference type="Pfam" id="PF04542">
    <property type="entry name" value="Sigma70_r2"/>
    <property type="match status" value="1"/>
</dbReference>
<reference evidence="8 9" key="1">
    <citation type="submission" date="2019-03" db="EMBL/GenBank/DDBJ databases">
        <title>Genomic Encyclopedia of Archaeal and Bacterial Type Strains, Phase II (KMG-II): from individual species to whole genera.</title>
        <authorList>
            <person name="Goeker M."/>
        </authorList>
    </citation>
    <scope>NUCLEOTIDE SEQUENCE [LARGE SCALE GENOMIC DNA]</scope>
    <source>
        <strain evidence="8 9">DSM 28353</strain>
    </source>
</reference>
<dbReference type="PANTHER" id="PTHR43133:SF8">
    <property type="entry name" value="RNA POLYMERASE SIGMA FACTOR HI_1459-RELATED"/>
    <property type="match status" value="1"/>
</dbReference>
<gene>
    <name evidence="8" type="ORF">CLV99_1281</name>
</gene>
<dbReference type="Pfam" id="PF08281">
    <property type="entry name" value="Sigma70_r4_2"/>
    <property type="match status" value="1"/>
</dbReference>
<dbReference type="InterPro" id="IPR013325">
    <property type="entry name" value="RNA_pol_sigma_r2"/>
</dbReference>
<dbReference type="InterPro" id="IPR013249">
    <property type="entry name" value="RNA_pol_sigma70_r4_t2"/>
</dbReference>
<accession>A0A4R6WNX5</accession>
<protein>
    <submittedName>
        <fullName evidence="8">RNA polymerase sigma factor (Sigma-70 family)</fullName>
    </submittedName>
</protein>
<sequence length="195" mass="22801">MKDSTEKIDGVRKTIDMEQLVREQQPMLQSFIRKRVSNIEDAEDILQDVFYQLVKTIDKNLTPIEQVSAWLYRVARNTIINRGRKKREVAMPSLSYDDEGLVLEELSEILFGTPSPTPEMVYLRSLVWKELETGLSNLPKEQREAFELTEIEGLPAKEVALSLNIPLNTLLSRKHYAVKYLRKQLYTLYKDIMFY</sequence>